<dbReference type="GO" id="GO:0005886">
    <property type="term" value="C:plasma membrane"/>
    <property type="evidence" value="ECO:0007669"/>
    <property type="project" value="TreeGrafter"/>
</dbReference>
<dbReference type="PANTHER" id="PTHR23508">
    <property type="entry name" value="CARBOXYLIC ACID TRANSPORTER PROTEIN HOMOLOG"/>
    <property type="match status" value="1"/>
</dbReference>
<dbReference type="Pfam" id="PF07690">
    <property type="entry name" value="MFS_1"/>
    <property type="match status" value="1"/>
</dbReference>
<geneLocation type="plasmid" evidence="7">
    <name>3</name>
</geneLocation>
<organism evidence="7">
    <name type="scientific">Methylobacterium bullatum</name>
    <dbReference type="NCBI Taxonomy" id="570505"/>
    <lineage>
        <taxon>Bacteria</taxon>
        <taxon>Pseudomonadati</taxon>
        <taxon>Pseudomonadota</taxon>
        <taxon>Alphaproteobacteria</taxon>
        <taxon>Hyphomicrobiales</taxon>
        <taxon>Methylobacteriaceae</taxon>
        <taxon>Methylobacterium</taxon>
    </lineage>
</organism>
<feature type="transmembrane region" description="Helical" evidence="5">
    <location>
        <begin position="408"/>
        <end position="428"/>
    </location>
</feature>
<evidence type="ECO:0000259" key="6">
    <source>
        <dbReference type="PROSITE" id="PS50850"/>
    </source>
</evidence>
<feature type="transmembrane region" description="Helical" evidence="5">
    <location>
        <begin position="350"/>
        <end position="367"/>
    </location>
</feature>
<keyword evidence="7" id="KW-0614">Plasmid</keyword>
<feature type="transmembrane region" description="Helical" evidence="5">
    <location>
        <begin position="169"/>
        <end position="191"/>
    </location>
</feature>
<dbReference type="GO" id="GO:0046943">
    <property type="term" value="F:carboxylic acid transmembrane transporter activity"/>
    <property type="evidence" value="ECO:0007669"/>
    <property type="project" value="TreeGrafter"/>
</dbReference>
<dbReference type="PROSITE" id="PS00216">
    <property type="entry name" value="SUGAR_TRANSPORT_1"/>
    <property type="match status" value="2"/>
</dbReference>
<evidence type="ECO:0000256" key="3">
    <source>
        <dbReference type="ARBA" id="ARBA00022989"/>
    </source>
</evidence>
<gene>
    <name evidence="7" type="primary">naiP</name>
    <name evidence="7" type="ORF">MBLL_04657</name>
</gene>
<feature type="transmembrane region" description="Helical" evidence="5">
    <location>
        <begin position="373"/>
        <end position="396"/>
    </location>
</feature>
<evidence type="ECO:0000256" key="1">
    <source>
        <dbReference type="ARBA" id="ARBA00004141"/>
    </source>
</evidence>
<comment type="subcellular location">
    <subcellularLocation>
        <location evidence="1">Membrane</location>
        <topology evidence="1">Multi-pass membrane protein</topology>
    </subcellularLocation>
</comment>
<feature type="transmembrane region" description="Helical" evidence="5">
    <location>
        <begin position="197"/>
        <end position="214"/>
    </location>
</feature>
<name>A0A679KJK6_9HYPH</name>
<keyword evidence="3 5" id="KW-1133">Transmembrane helix</keyword>
<evidence type="ECO:0000256" key="4">
    <source>
        <dbReference type="ARBA" id="ARBA00023136"/>
    </source>
</evidence>
<keyword evidence="4 5" id="KW-0472">Membrane</keyword>
<sequence length="472" mass="50415">MHLATDPPIGMGIEITASNRAAAAATANIAGRLERLPMSAYQRKVFAIIASAWLVDQVDVALLTFLLGSIVVAFGLTPTEAGQLAAMTFAGQLLGNIVAGTAADRFGRKAVFQVTMVVWGLASLAAAAAWSLPVLMACRFLIGVGVGGEAPVAQAMVSEIVPANVRGKYIAFMEGFWAIGYVLSGAISFFVLPYLGWRWAFVIVGLLSMVVLLVRRSMPESPRWLADKGRHAEAEAVMATMEREVERATGRPLPPVAPSLVDAVTAPVPYQNPIATLFSPEYRLRTVMAFGMWFFALIGFFGLNSWIAVLLKERGFSIVGSVGFVTLITVGGIPGFFTAALLLEKIGRKPTTAAFLICSAIAAYLYGNAVDQTWLFVWGFVMQFFMFGMWSCLYAYTPELYPTRARATGAGFASAFGRIGAILGPMIVPVLVQNYGPATAFQVGAGGFLIAALLVLTLGVETRGKVLETVSH</sequence>
<feature type="transmembrane region" description="Helical" evidence="5">
    <location>
        <begin position="287"/>
        <end position="309"/>
    </location>
</feature>
<dbReference type="PROSITE" id="PS50850">
    <property type="entry name" value="MFS"/>
    <property type="match status" value="1"/>
</dbReference>
<protein>
    <submittedName>
        <fullName evidence="7">Niacin/nicotinamide transporter NaiP</fullName>
    </submittedName>
</protein>
<dbReference type="EMBL" id="LR743512">
    <property type="protein sequence ID" value="CAA2145532.1"/>
    <property type="molecule type" value="Genomic_DNA"/>
</dbReference>
<proteinExistence type="predicted"/>
<dbReference type="SUPFAM" id="SSF103473">
    <property type="entry name" value="MFS general substrate transporter"/>
    <property type="match status" value="1"/>
</dbReference>
<keyword evidence="2 5" id="KW-0812">Transmembrane</keyword>
<dbReference type="InterPro" id="IPR005829">
    <property type="entry name" value="Sugar_transporter_CS"/>
</dbReference>
<dbReference type="InterPro" id="IPR020846">
    <property type="entry name" value="MFS_dom"/>
</dbReference>
<evidence type="ECO:0000256" key="5">
    <source>
        <dbReference type="SAM" id="Phobius"/>
    </source>
</evidence>
<dbReference type="InterPro" id="IPR036259">
    <property type="entry name" value="MFS_trans_sf"/>
</dbReference>
<dbReference type="Gene3D" id="1.20.1250.20">
    <property type="entry name" value="MFS general substrate transporter like domains"/>
    <property type="match status" value="1"/>
</dbReference>
<accession>A0A679KJK6</accession>
<feature type="transmembrane region" description="Helical" evidence="5">
    <location>
        <begin position="110"/>
        <end position="128"/>
    </location>
</feature>
<dbReference type="AlphaFoldDB" id="A0A679KJK6"/>
<reference evidence="7" key="1">
    <citation type="submission" date="2019-12" db="EMBL/GenBank/DDBJ databases">
        <authorList>
            <person name="Cremers G."/>
        </authorList>
    </citation>
    <scope>NUCLEOTIDE SEQUENCE</scope>
    <source>
        <strain evidence="7">Mbul2</strain>
        <plasmid evidence="7">3</plasmid>
    </source>
</reference>
<evidence type="ECO:0000256" key="2">
    <source>
        <dbReference type="ARBA" id="ARBA00022692"/>
    </source>
</evidence>
<feature type="domain" description="Major facilitator superfamily (MFS) profile" evidence="6">
    <location>
        <begin position="45"/>
        <end position="463"/>
    </location>
</feature>
<feature type="transmembrane region" description="Helical" evidence="5">
    <location>
        <begin position="440"/>
        <end position="460"/>
    </location>
</feature>
<feature type="transmembrane region" description="Helical" evidence="5">
    <location>
        <begin position="45"/>
        <end position="76"/>
    </location>
</feature>
<dbReference type="PANTHER" id="PTHR23508:SF10">
    <property type="entry name" value="CARBOXYLIC ACID TRANSPORTER PROTEIN HOMOLOG"/>
    <property type="match status" value="1"/>
</dbReference>
<dbReference type="InterPro" id="IPR011701">
    <property type="entry name" value="MFS"/>
</dbReference>
<evidence type="ECO:0000313" key="7">
    <source>
        <dbReference type="EMBL" id="CAA2145532.1"/>
    </source>
</evidence>
<feature type="transmembrane region" description="Helical" evidence="5">
    <location>
        <begin position="315"/>
        <end position="343"/>
    </location>
</feature>